<sequence>MTGGTSGIGAATARRFADAGASVVALGLDAQGTHAPIHPRVCCIERDVTDVDASEYRMDVFEHVLNTNLTPSTSRILPELCTTYTVAHSALNMHRMLDQPETLPDIAMNAGQLLQHAHEIVSNCTFCFMSSADASGQINSRVVEILEIGTDLTIRFMTDSRTRKALEIRQGKTISLSFLSMADRGYVTIGTAPKTSADTALKQRIWKESLRTWFPKGPDDPCVITVTCEPAWVELWSHMRGVAPAPLGLNSVRLTRKDGDWHAHQTFPTDGGQPISTLRP</sequence>
<dbReference type="EMBL" id="LOXM01000007">
    <property type="protein sequence ID" value="KVG76849.1"/>
    <property type="molecule type" value="Genomic_DNA"/>
</dbReference>
<dbReference type="PANTHER" id="PTHR34818">
    <property type="entry name" value="PROTEIN BLI-3"/>
    <property type="match status" value="1"/>
</dbReference>
<dbReference type="SUPFAM" id="SSF51735">
    <property type="entry name" value="NAD(P)-binding Rossmann-fold domains"/>
    <property type="match status" value="1"/>
</dbReference>
<dbReference type="PANTHER" id="PTHR34818:SF1">
    <property type="entry name" value="PROTEIN BLI-3"/>
    <property type="match status" value="1"/>
</dbReference>
<dbReference type="SUPFAM" id="SSF50475">
    <property type="entry name" value="FMN-binding split barrel"/>
    <property type="match status" value="1"/>
</dbReference>
<proteinExistence type="predicted"/>
<comment type="caution">
    <text evidence="2">The sequence shown here is derived from an EMBL/GenBank/DDBJ whole genome shotgun (WGS) entry which is preliminary data.</text>
</comment>
<dbReference type="InterPro" id="IPR052917">
    <property type="entry name" value="Stress-Dev_Protein"/>
</dbReference>
<feature type="domain" description="General stress protein FMN-binding split barrel" evidence="1">
    <location>
        <begin position="115"/>
        <end position="239"/>
    </location>
</feature>
<reference evidence="2 3" key="1">
    <citation type="submission" date="2015-11" db="EMBL/GenBank/DDBJ databases">
        <title>Expanding the genomic diversity of Burkholderia species for the development of highly accurate diagnostics.</title>
        <authorList>
            <person name="Sahl J."/>
            <person name="Keim P."/>
            <person name="Wagner D."/>
        </authorList>
    </citation>
    <scope>NUCLEOTIDE SEQUENCE [LARGE SCALE GENOMIC DNA]</scope>
    <source>
        <strain evidence="2 3">MSMB2036</strain>
    </source>
</reference>
<dbReference type="Proteomes" id="UP000064029">
    <property type="component" value="Unassembled WGS sequence"/>
</dbReference>
<dbReference type="InterPro" id="IPR036291">
    <property type="entry name" value="NAD(P)-bd_dom_sf"/>
</dbReference>
<evidence type="ECO:0000313" key="3">
    <source>
        <dbReference type="Proteomes" id="UP000064029"/>
    </source>
</evidence>
<dbReference type="AlphaFoldDB" id="A0A118HYU7"/>
<dbReference type="OrthoDB" id="1432662at2"/>
<name>A0A118HYU7_9BURK</name>
<accession>A0A118HYU7</accession>
<organism evidence="2 3">
    <name type="scientific">Burkholderia ubonensis</name>
    <dbReference type="NCBI Taxonomy" id="101571"/>
    <lineage>
        <taxon>Bacteria</taxon>
        <taxon>Pseudomonadati</taxon>
        <taxon>Pseudomonadota</taxon>
        <taxon>Betaproteobacteria</taxon>
        <taxon>Burkholderiales</taxon>
        <taxon>Burkholderiaceae</taxon>
        <taxon>Burkholderia</taxon>
        <taxon>Burkholderia cepacia complex</taxon>
    </lineage>
</organism>
<dbReference type="Gene3D" id="3.40.50.720">
    <property type="entry name" value="NAD(P)-binding Rossmann-like Domain"/>
    <property type="match status" value="1"/>
</dbReference>
<evidence type="ECO:0000313" key="2">
    <source>
        <dbReference type="EMBL" id="KVG76849.1"/>
    </source>
</evidence>
<dbReference type="InterPro" id="IPR038725">
    <property type="entry name" value="YdaG_split_barrel_FMN-bd"/>
</dbReference>
<dbReference type="Gene3D" id="2.30.110.10">
    <property type="entry name" value="Electron Transport, Fmn-binding Protein, Chain A"/>
    <property type="match status" value="1"/>
</dbReference>
<protein>
    <recommendedName>
        <fullName evidence="1">General stress protein FMN-binding split barrel domain-containing protein</fullName>
    </recommendedName>
</protein>
<dbReference type="InterPro" id="IPR012349">
    <property type="entry name" value="Split_barrel_FMN-bd"/>
</dbReference>
<evidence type="ECO:0000259" key="1">
    <source>
        <dbReference type="Pfam" id="PF16242"/>
    </source>
</evidence>
<gene>
    <name evidence="2" type="ORF">WJ33_12190</name>
</gene>
<dbReference type="Pfam" id="PF16242">
    <property type="entry name" value="Pyrid_ox_like"/>
    <property type="match status" value="1"/>
</dbReference>